<organism evidence="2 3">
    <name type="scientific">Phlebotomus papatasi</name>
    <name type="common">Sandfly</name>
    <dbReference type="NCBI Taxonomy" id="29031"/>
    <lineage>
        <taxon>Eukaryota</taxon>
        <taxon>Metazoa</taxon>
        <taxon>Ecdysozoa</taxon>
        <taxon>Arthropoda</taxon>
        <taxon>Hexapoda</taxon>
        <taxon>Insecta</taxon>
        <taxon>Pterygota</taxon>
        <taxon>Neoptera</taxon>
        <taxon>Endopterygota</taxon>
        <taxon>Diptera</taxon>
        <taxon>Nematocera</taxon>
        <taxon>Psychodoidea</taxon>
        <taxon>Psychodidae</taxon>
        <taxon>Phlebotomus</taxon>
        <taxon>Phlebotomus</taxon>
    </lineage>
</organism>
<dbReference type="EMBL" id="AJVK01033257">
    <property type="status" value="NOT_ANNOTATED_CDS"/>
    <property type="molecule type" value="Genomic_DNA"/>
</dbReference>
<feature type="coiled-coil region" evidence="1">
    <location>
        <begin position="10"/>
        <end position="326"/>
    </location>
</feature>
<dbReference type="GO" id="GO:0045162">
    <property type="term" value="P:clustering of voltage-gated sodium channels"/>
    <property type="evidence" value="ECO:0007669"/>
    <property type="project" value="InterPro"/>
</dbReference>
<evidence type="ECO:0000313" key="2">
    <source>
        <dbReference type="EnsemblMetazoa" id="PPAI006549-PA"/>
    </source>
</evidence>
<proteinExistence type="predicted"/>
<keyword evidence="1" id="KW-0175">Coiled coil</keyword>
<evidence type="ECO:0000313" key="3">
    <source>
        <dbReference type="Proteomes" id="UP000092462"/>
    </source>
</evidence>
<dbReference type="EnsemblMetazoa" id="PPAI006549-RA">
    <property type="protein sequence ID" value="PPAI006549-PA"/>
    <property type="gene ID" value="PPAI006549"/>
</dbReference>
<protein>
    <submittedName>
        <fullName evidence="2">Uncharacterized protein</fullName>
    </submittedName>
</protein>
<dbReference type="InterPro" id="IPR038911">
    <property type="entry name" value="SCLT1"/>
</dbReference>
<dbReference type="PANTHER" id="PTHR35970">
    <property type="entry name" value="SODIUM CHANNEL AND CLATHRIN LINKER 1"/>
    <property type="match status" value="1"/>
</dbReference>
<reference evidence="2" key="1">
    <citation type="submission" date="2022-08" db="UniProtKB">
        <authorList>
            <consortium name="EnsemblMetazoa"/>
        </authorList>
    </citation>
    <scope>IDENTIFICATION</scope>
    <source>
        <strain evidence="2">Israel</strain>
    </source>
</reference>
<evidence type="ECO:0000256" key="1">
    <source>
        <dbReference type="SAM" id="Coils"/>
    </source>
</evidence>
<dbReference type="GO" id="GO:0060271">
    <property type="term" value="P:cilium assembly"/>
    <property type="evidence" value="ECO:0007669"/>
    <property type="project" value="TreeGrafter"/>
</dbReference>
<dbReference type="GO" id="GO:0005814">
    <property type="term" value="C:centriole"/>
    <property type="evidence" value="ECO:0007669"/>
    <property type="project" value="TreeGrafter"/>
</dbReference>
<dbReference type="AlphaFoldDB" id="A0A1B0GPA3"/>
<accession>A0A1B0GPA3</accession>
<dbReference type="VEuPathDB" id="VectorBase:PPAI006549"/>
<dbReference type="PANTHER" id="PTHR35970:SF1">
    <property type="entry name" value="SODIUM CHANNEL AND CLATHRIN LINKER 1"/>
    <property type="match status" value="1"/>
</dbReference>
<feature type="coiled-coil region" evidence="1">
    <location>
        <begin position="394"/>
        <end position="421"/>
    </location>
</feature>
<sequence length="426" mass="50020">MSKGTPGIDNQDVRRVISKYEDCIENQQKEIEFYKEENQRLKDNIEFIIEENNRLSSEARIKNVSQEDIFRNMDHEKQIHAEALTNLKSQIALLKEEKNDLENLWQLSKDTVKNLEKEIIEYRKLLNEPNSILSLKREYSRTIKRLEEKVATLQSDLEAEKSLSSNLQQSREDLSRKIEVIKLRHSTSQEELAKTEQFLKKTKEEIVAIMKERLHLEKNLHQSYLQVQEYAERETAALQKVQEALNIAECAIADKGRAVAKEEEMREEYEKLASEMARLITEAGAKVQEEMSQTKSRYIEKIKNLQESNKKQMGQLEERLRDVMQNNTILDTDLQIASQSIIEMEVKLEAFQRLLNTGQKTTTLCEERTKELENFLDHQRKLKEQWKNVVNEVTTKLQLEISNLQKENASLASENLKLRQKLDNQK</sequence>
<keyword evidence="3" id="KW-1185">Reference proteome</keyword>
<dbReference type="VEuPathDB" id="VectorBase:PPAPM1_000917"/>
<name>A0A1B0GPA3_PHLPP</name>
<dbReference type="Proteomes" id="UP000092462">
    <property type="component" value="Unassembled WGS sequence"/>
</dbReference>